<comment type="caution">
    <text evidence="1">The sequence shown here is derived from an EMBL/GenBank/DDBJ whole genome shotgun (WGS) entry which is preliminary data.</text>
</comment>
<accession>A0A5C5WKY6</accession>
<keyword evidence="2" id="KW-1185">Reference proteome</keyword>
<dbReference type="AlphaFoldDB" id="A0A5C5WKY6"/>
<dbReference type="Proteomes" id="UP000316598">
    <property type="component" value="Unassembled WGS sequence"/>
</dbReference>
<organism evidence="1 2">
    <name type="scientific">Rubripirellula amarantea</name>
    <dbReference type="NCBI Taxonomy" id="2527999"/>
    <lineage>
        <taxon>Bacteria</taxon>
        <taxon>Pseudomonadati</taxon>
        <taxon>Planctomycetota</taxon>
        <taxon>Planctomycetia</taxon>
        <taxon>Pirellulales</taxon>
        <taxon>Pirellulaceae</taxon>
        <taxon>Rubripirellula</taxon>
    </lineage>
</organism>
<gene>
    <name evidence="1" type="ORF">Pla22_35480</name>
</gene>
<name>A0A5C5WKY6_9BACT</name>
<proteinExistence type="predicted"/>
<evidence type="ECO:0000313" key="1">
    <source>
        <dbReference type="EMBL" id="TWT50805.1"/>
    </source>
</evidence>
<protein>
    <submittedName>
        <fullName evidence="1">Uncharacterized protein</fullName>
    </submittedName>
</protein>
<reference evidence="1 2" key="1">
    <citation type="submission" date="2019-02" db="EMBL/GenBank/DDBJ databases">
        <title>Deep-cultivation of Planctomycetes and their phenomic and genomic characterization uncovers novel biology.</title>
        <authorList>
            <person name="Wiegand S."/>
            <person name="Jogler M."/>
            <person name="Boedeker C."/>
            <person name="Pinto D."/>
            <person name="Vollmers J."/>
            <person name="Rivas-Marin E."/>
            <person name="Kohn T."/>
            <person name="Peeters S.H."/>
            <person name="Heuer A."/>
            <person name="Rast P."/>
            <person name="Oberbeckmann S."/>
            <person name="Bunk B."/>
            <person name="Jeske O."/>
            <person name="Meyerdierks A."/>
            <person name="Storesund J.E."/>
            <person name="Kallscheuer N."/>
            <person name="Luecker S."/>
            <person name="Lage O.M."/>
            <person name="Pohl T."/>
            <person name="Merkel B.J."/>
            <person name="Hornburger P."/>
            <person name="Mueller R.-W."/>
            <person name="Bruemmer F."/>
            <person name="Labrenz M."/>
            <person name="Spormann A.M."/>
            <person name="Op Den Camp H."/>
            <person name="Overmann J."/>
            <person name="Amann R."/>
            <person name="Jetten M.S.M."/>
            <person name="Mascher T."/>
            <person name="Medema M.H."/>
            <person name="Devos D.P."/>
            <person name="Kaster A.-K."/>
            <person name="Ovreas L."/>
            <person name="Rohde M."/>
            <person name="Galperin M.Y."/>
            <person name="Jogler C."/>
        </authorList>
    </citation>
    <scope>NUCLEOTIDE SEQUENCE [LARGE SCALE GENOMIC DNA]</scope>
    <source>
        <strain evidence="1 2">Pla22</strain>
    </source>
</reference>
<dbReference type="EMBL" id="SJPI01000002">
    <property type="protein sequence ID" value="TWT50805.1"/>
    <property type="molecule type" value="Genomic_DNA"/>
</dbReference>
<sequence>MLPENPIGCLNGSFLRLVRQCSFLSLYAMLRYKTAFCGGKRSVLSQAKVLSATSCHASRASEFRKAHSLCHAR</sequence>
<evidence type="ECO:0000313" key="2">
    <source>
        <dbReference type="Proteomes" id="UP000316598"/>
    </source>
</evidence>